<dbReference type="Gene3D" id="3.40.50.1820">
    <property type="entry name" value="alpha/beta hydrolase"/>
    <property type="match status" value="1"/>
</dbReference>
<dbReference type="Proteomes" id="UP001500200">
    <property type="component" value="Unassembled WGS sequence"/>
</dbReference>
<name>A0ABP9SA46_9MICC</name>
<keyword evidence="2" id="KW-0378">Hydrolase</keyword>
<protein>
    <submittedName>
        <fullName evidence="2">Dienelactone hydrolase family protein</fullName>
    </submittedName>
</protein>
<sequence length="246" mass="25976">MVHIDLSADSVAAGGSRTLQGYLAEPDGDGPFPGVVLIHEAFGLDDVMRRHADRLASAGYLTLAVDLYSDGGARRCLVATMRSLGSGTGRAFTDVSTARTWLRNDARCTGKVGVIGFCMGGAFALLAAHDDFDAASVNYGQLPRHLEQALEGACPVVANYGGNDRTMPGAAAKLEAALTNLGIEHDVKEFPTAGHAFMNDVPVGPRPLRPLMRVMGIKPDPVAAPEAWQRIEDHFAKHLKGSSTAP</sequence>
<evidence type="ECO:0000259" key="1">
    <source>
        <dbReference type="Pfam" id="PF01738"/>
    </source>
</evidence>
<comment type="caution">
    <text evidence="2">The sequence shown here is derived from an EMBL/GenBank/DDBJ whole genome shotgun (WGS) entry which is preliminary data.</text>
</comment>
<keyword evidence="3" id="KW-1185">Reference proteome</keyword>
<dbReference type="InterPro" id="IPR051049">
    <property type="entry name" value="Dienelactone_hydrolase-like"/>
</dbReference>
<dbReference type="RefSeq" id="WP_345448983.1">
    <property type="nucleotide sequence ID" value="NZ_BAABKK010000010.1"/>
</dbReference>
<proteinExistence type="predicted"/>
<gene>
    <name evidence="2" type="ORF">GCM10023346_17940</name>
</gene>
<dbReference type="EMBL" id="BAABKK010000010">
    <property type="protein sequence ID" value="GAA5193336.1"/>
    <property type="molecule type" value="Genomic_DNA"/>
</dbReference>
<evidence type="ECO:0000313" key="3">
    <source>
        <dbReference type="Proteomes" id="UP001500200"/>
    </source>
</evidence>
<dbReference type="Pfam" id="PF01738">
    <property type="entry name" value="DLH"/>
    <property type="match status" value="1"/>
</dbReference>
<reference evidence="3" key="1">
    <citation type="journal article" date="2019" name="Int. J. Syst. Evol. Microbiol.">
        <title>The Global Catalogue of Microorganisms (GCM) 10K type strain sequencing project: providing services to taxonomists for standard genome sequencing and annotation.</title>
        <authorList>
            <consortium name="The Broad Institute Genomics Platform"/>
            <consortium name="The Broad Institute Genome Sequencing Center for Infectious Disease"/>
            <person name="Wu L."/>
            <person name="Ma J."/>
        </authorList>
    </citation>
    <scope>NUCLEOTIDE SEQUENCE [LARGE SCALE GENOMIC DNA]</scope>
    <source>
        <strain evidence="3">JCM 18514</strain>
    </source>
</reference>
<dbReference type="GO" id="GO:0016787">
    <property type="term" value="F:hydrolase activity"/>
    <property type="evidence" value="ECO:0007669"/>
    <property type="project" value="UniProtKB-KW"/>
</dbReference>
<organism evidence="2 3">
    <name type="scientific">Arthrobacter gyeryongensis</name>
    <dbReference type="NCBI Taxonomy" id="1650592"/>
    <lineage>
        <taxon>Bacteria</taxon>
        <taxon>Bacillati</taxon>
        <taxon>Actinomycetota</taxon>
        <taxon>Actinomycetes</taxon>
        <taxon>Micrococcales</taxon>
        <taxon>Micrococcaceae</taxon>
        <taxon>Arthrobacter</taxon>
    </lineage>
</organism>
<dbReference type="PANTHER" id="PTHR46623:SF6">
    <property type="entry name" value="ALPHA_BETA-HYDROLASES SUPERFAMILY PROTEIN"/>
    <property type="match status" value="1"/>
</dbReference>
<dbReference type="PANTHER" id="PTHR46623">
    <property type="entry name" value="CARBOXYMETHYLENEBUTENOLIDASE-RELATED"/>
    <property type="match status" value="1"/>
</dbReference>
<dbReference type="SUPFAM" id="SSF53474">
    <property type="entry name" value="alpha/beta-Hydrolases"/>
    <property type="match status" value="1"/>
</dbReference>
<feature type="domain" description="Dienelactone hydrolase" evidence="1">
    <location>
        <begin position="19"/>
        <end position="238"/>
    </location>
</feature>
<dbReference type="InterPro" id="IPR029058">
    <property type="entry name" value="AB_hydrolase_fold"/>
</dbReference>
<evidence type="ECO:0000313" key="2">
    <source>
        <dbReference type="EMBL" id="GAA5193336.1"/>
    </source>
</evidence>
<dbReference type="InterPro" id="IPR002925">
    <property type="entry name" value="Dienelactn_hydro"/>
</dbReference>
<accession>A0ABP9SA46</accession>